<feature type="domain" description="HTH tetR-type" evidence="3">
    <location>
        <begin position="1"/>
        <end position="61"/>
    </location>
</feature>
<dbReference type="EMBL" id="CP002400">
    <property type="protein sequence ID" value="ADU27217.1"/>
    <property type="molecule type" value="Genomic_DNA"/>
</dbReference>
<dbReference type="PANTHER" id="PTHR43479">
    <property type="entry name" value="ACREF/ENVCD OPERON REPRESSOR-RELATED"/>
    <property type="match status" value="1"/>
</dbReference>
<evidence type="ECO:0000313" key="4">
    <source>
        <dbReference type="EMBL" id="ADU27217.1"/>
    </source>
</evidence>
<name>E6U958_ETHHY</name>
<dbReference type="STRING" id="663278.Ethha_1686"/>
<protein>
    <submittedName>
        <fullName evidence="4">Regulatory protein TetR</fullName>
    </submittedName>
</protein>
<evidence type="ECO:0000256" key="1">
    <source>
        <dbReference type="ARBA" id="ARBA00023125"/>
    </source>
</evidence>
<dbReference type="eggNOG" id="COG1309">
    <property type="taxonomic scope" value="Bacteria"/>
</dbReference>
<dbReference type="KEGG" id="eha:Ethha_1686"/>
<organism evidence="4 5">
    <name type="scientific">Ethanoligenens harbinense (strain DSM 18485 / JCM 12961 / CGMCC 1.5033 / YUAN-3)</name>
    <dbReference type="NCBI Taxonomy" id="663278"/>
    <lineage>
        <taxon>Bacteria</taxon>
        <taxon>Bacillati</taxon>
        <taxon>Bacillota</taxon>
        <taxon>Clostridia</taxon>
        <taxon>Eubacteriales</taxon>
        <taxon>Oscillospiraceae</taxon>
        <taxon>Ethanoligenens</taxon>
    </lineage>
</organism>
<proteinExistence type="predicted"/>
<dbReference type="PANTHER" id="PTHR43479:SF11">
    <property type="entry name" value="ACREF_ENVCD OPERON REPRESSOR-RELATED"/>
    <property type="match status" value="1"/>
</dbReference>
<dbReference type="InterPro" id="IPR050624">
    <property type="entry name" value="HTH-type_Tx_Regulator"/>
</dbReference>
<dbReference type="PROSITE" id="PS50977">
    <property type="entry name" value="HTH_TETR_2"/>
    <property type="match status" value="1"/>
</dbReference>
<dbReference type="InterPro" id="IPR009057">
    <property type="entry name" value="Homeodomain-like_sf"/>
</dbReference>
<dbReference type="AlphaFoldDB" id="E6U958"/>
<dbReference type="PRINTS" id="PR00455">
    <property type="entry name" value="HTHTETR"/>
</dbReference>
<dbReference type="Gene3D" id="1.10.357.10">
    <property type="entry name" value="Tetracycline Repressor, domain 2"/>
    <property type="match status" value="1"/>
</dbReference>
<keyword evidence="1 2" id="KW-0238">DNA-binding</keyword>
<evidence type="ECO:0000256" key="2">
    <source>
        <dbReference type="PROSITE-ProRule" id="PRU00335"/>
    </source>
</evidence>
<evidence type="ECO:0000313" key="5">
    <source>
        <dbReference type="Proteomes" id="UP000001551"/>
    </source>
</evidence>
<sequence length="199" mass="23139">MSTKQEIFNSALSLFAQKGYDGVSIRDIAKAVGIKESSIYNHYSSKRSILDEICRRFLETLMVSRPPLAEVEQMICDMRPTELFLELISSYGSKIDPQITQMAKVVFGEQFYDEAIHEIFEREFIRNNVNYYIEVLSMMEDKKQIQRCDKTVVANLFNNEQMMLSLQFSGCKTDEERLKLGELMRLSAEYLFHPLEVVT</sequence>
<dbReference type="InterPro" id="IPR001647">
    <property type="entry name" value="HTH_TetR"/>
</dbReference>
<keyword evidence="5" id="KW-1185">Reference proteome</keyword>
<dbReference type="RefSeq" id="WP_013485570.1">
    <property type="nucleotide sequence ID" value="NC_014828.1"/>
</dbReference>
<dbReference type="SUPFAM" id="SSF46689">
    <property type="entry name" value="Homeodomain-like"/>
    <property type="match status" value="1"/>
</dbReference>
<reference evidence="4 5" key="1">
    <citation type="submission" date="2010-12" db="EMBL/GenBank/DDBJ databases">
        <title>Complete sequence of Ethanoligenens harbinense YUAN-3.</title>
        <authorList>
            <person name="Lucas S."/>
            <person name="Copeland A."/>
            <person name="Lapidus A."/>
            <person name="Cheng J.-F."/>
            <person name="Bruce D."/>
            <person name="Goodwin L."/>
            <person name="Pitluck S."/>
            <person name="Chertkov O."/>
            <person name="Misra M."/>
            <person name="Detter J.C."/>
            <person name="Han C."/>
            <person name="Tapia R."/>
            <person name="Land M."/>
            <person name="Hauser L."/>
            <person name="Jeffries C."/>
            <person name="Kyrpides N."/>
            <person name="Ivanova N."/>
            <person name="Mikhailova N."/>
            <person name="Wang A."/>
            <person name="Mouttaki H."/>
            <person name="He Z."/>
            <person name="Zhou J."/>
            <person name="Hemme C.L."/>
            <person name="Woyke T."/>
        </authorList>
    </citation>
    <scope>NUCLEOTIDE SEQUENCE [LARGE SCALE GENOMIC DNA]</scope>
    <source>
        <strain evidence="5">DSM 18485 / JCM 12961 / CGMCC 1.5033 / YUAN-3</strain>
    </source>
</reference>
<accession>E6U958</accession>
<gene>
    <name evidence="4" type="ordered locus">Ethha_1686</name>
</gene>
<dbReference type="HOGENOM" id="CLU_069356_34_0_9"/>
<evidence type="ECO:0000259" key="3">
    <source>
        <dbReference type="PROSITE" id="PS50977"/>
    </source>
</evidence>
<dbReference type="Pfam" id="PF00440">
    <property type="entry name" value="TetR_N"/>
    <property type="match status" value="1"/>
</dbReference>
<dbReference type="Proteomes" id="UP000001551">
    <property type="component" value="Chromosome"/>
</dbReference>
<dbReference type="GO" id="GO:0003677">
    <property type="term" value="F:DNA binding"/>
    <property type="evidence" value="ECO:0007669"/>
    <property type="project" value="UniProtKB-UniRule"/>
</dbReference>
<feature type="DNA-binding region" description="H-T-H motif" evidence="2">
    <location>
        <begin position="24"/>
        <end position="43"/>
    </location>
</feature>